<evidence type="ECO:0000313" key="8">
    <source>
        <dbReference type="Proteomes" id="UP000823990"/>
    </source>
</evidence>
<dbReference type="AlphaFoldDB" id="A0A9D1Q043"/>
<dbReference type="InterPro" id="IPR019575">
    <property type="entry name" value="Nuop51_4Fe4S-bd"/>
</dbReference>
<comment type="similarity">
    <text evidence="1">Belongs to the complex I 51 kDa subunit family.</text>
</comment>
<dbReference type="PROSITE" id="PS00198">
    <property type="entry name" value="4FE4S_FER_1"/>
    <property type="match status" value="1"/>
</dbReference>
<evidence type="ECO:0000259" key="6">
    <source>
        <dbReference type="PROSITE" id="PS51379"/>
    </source>
</evidence>
<dbReference type="Gene3D" id="6.10.250.1450">
    <property type="match status" value="1"/>
</dbReference>
<dbReference type="InterPro" id="IPR017900">
    <property type="entry name" value="4Fe4S_Fe_S_CS"/>
</dbReference>
<evidence type="ECO:0000313" key="7">
    <source>
        <dbReference type="EMBL" id="HIW02800.1"/>
    </source>
</evidence>
<reference evidence="7" key="1">
    <citation type="journal article" date="2021" name="PeerJ">
        <title>Extensive microbial diversity within the chicken gut microbiome revealed by metagenomics and culture.</title>
        <authorList>
            <person name="Gilroy R."/>
            <person name="Ravi A."/>
            <person name="Getino M."/>
            <person name="Pursley I."/>
            <person name="Horton D.L."/>
            <person name="Alikhan N.F."/>
            <person name="Baker D."/>
            <person name="Gharbi K."/>
            <person name="Hall N."/>
            <person name="Watson M."/>
            <person name="Adriaenssens E.M."/>
            <person name="Foster-Nyarko E."/>
            <person name="Jarju S."/>
            <person name="Secka A."/>
            <person name="Antonio M."/>
            <person name="Oren A."/>
            <person name="Chaudhuri R.R."/>
            <person name="La Ragione R."/>
            <person name="Hildebrand F."/>
            <person name="Pallen M.J."/>
        </authorList>
    </citation>
    <scope>NUCLEOTIDE SEQUENCE</scope>
    <source>
        <strain evidence="7">12435</strain>
    </source>
</reference>
<protein>
    <submittedName>
        <fullName evidence="7">NADH-quinone oxidoreductase subunit NuoF</fullName>
    </submittedName>
</protein>
<dbReference type="CDD" id="cd02980">
    <property type="entry name" value="TRX_Fd_family"/>
    <property type="match status" value="1"/>
</dbReference>
<dbReference type="FunFam" id="3.40.50.11540:FF:000001">
    <property type="entry name" value="NADH dehydrogenase [ubiquinone] flavoprotein 1, mitochondrial"/>
    <property type="match status" value="1"/>
</dbReference>
<comment type="caution">
    <text evidence="7">The sequence shown here is derived from an EMBL/GenBank/DDBJ whole genome shotgun (WGS) entry which is preliminary data.</text>
</comment>
<accession>A0A9D1Q043</accession>
<evidence type="ECO:0000256" key="3">
    <source>
        <dbReference type="ARBA" id="ARBA00022723"/>
    </source>
</evidence>
<dbReference type="PROSITE" id="PS00645">
    <property type="entry name" value="COMPLEX1_51K_2"/>
    <property type="match status" value="1"/>
</dbReference>
<evidence type="ECO:0000256" key="4">
    <source>
        <dbReference type="ARBA" id="ARBA00023004"/>
    </source>
</evidence>
<dbReference type="NCBIfam" id="NF010120">
    <property type="entry name" value="PRK13596.1"/>
    <property type="match status" value="1"/>
</dbReference>
<dbReference type="SMART" id="SM00928">
    <property type="entry name" value="NADH_4Fe-4S"/>
    <property type="match status" value="1"/>
</dbReference>
<dbReference type="PROSITE" id="PS51379">
    <property type="entry name" value="4FE4S_FER_2"/>
    <property type="match status" value="2"/>
</dbReference>
<evidence type="ECO:0000256" key="5">
    <source>
        <dbReference type="ARBA" id="ARBA00023014"/>
    </source>
</evidence>
<dbReference type="EMBL" id="DXHS01000088">
    <property type="protein sequence ID" value="HIW02800.1"/>
    <property type="molecule type" value="Genomic_DNA"/>
</dbReference>
<dbReference type="InterPro" id="IPR037207">
    <property type="entry name" value="Nuop51_4Fe4S-bd_sf"/>
</dbReference>
<dbReference type="Pfam" id="PF01257">
    <property type="entry name" value="2Fe-2S_thioredx"/>
    <property type="match status" value="1"/>
</dbReference>
<dbReference type="InterPro" id="IPR036249">
    <property type="entry name" value="Thioredoxin-like_sf"/>
</dbReference>
<dbReference type="SUPFAM" id="SSF140490">
    <property type="entry name" value="Nqo1C-terminal domain-like"/>
    <property type="match status" value="1"/>
</dbReference>
<sequence>MTVAELNAIKNRYADLIKVRQLIGEQSAKLEKATGYRKQVLVCGGTGCTSSRSKEIIDVLETTLKEMGIKDVLVIKTGCFGLCALGPIMIVYPEGAFYSQMTPAHAKMVVQRHLVPGGDVIKEYLYSGTLLPDGNIIPFLETPFYKRQMRIALRNCGLIAAEDINEAIGAGDYQALAKVLTTMTPDQVIDEMLASGLRGRGGAGFPTGRKWAFAKASKGDIKYVCCNADEGDPGAFMDRSILEGDPHSVLEAMAIAGYTIGSNQGYIYVRAEYPIAVHRLQVAIKQAREYGLLGKNIFGTGFDFDIEIRLGAGAFVCGEETALMTSIEGHRGEPRPRPPFPAVKGLFGRPTILNNVETWANINPIIMNGAKWFASIGTESSKGTKVFALGGKITNVGLVEVPMGTTLRTIVEEIGGGIPNGKKFKAAQTGGPSGGCIPASCLDVPIDYENLKKIGSMMGSGGMIILDEDTCMVDISKFYLEFTADESCGKCNPCRIGTKRLLELLTKITKGEGELEDIDKIRDLAEHMQASSLCALGQSAPNPILSTLRYFEDEYRAHIVDKKCTAGVCKALLSYYIVPDKCRGCTLCKRNCPVGAIEGNLKQPHAIDTTKCIRCGVCITKCNFGAIIKK</sequence>
<dbReference type="Gene3D" id="3.10.20.600">
    <property type="match status" value="1"/>
</dbReference>
<gene>
    <name evidence="7" type="primary">nuoF</name>
    <name evidence="7" type="ORF">H9892_05620</name>
</gene>
<dbReference type="Gene3D" id="3.40.30.10">
    <property type="entry name" value="Glutaredoxin"/>
    <property type="match status" value="1"/>
</dbReference>
<dbReference type="Pfam" id="PF13237">
    <property type="entry name" value="Fer4_10"/>
    <property type="match status" value="1"/>
</dbReference>
<dbReference type="GO" id="GO:0051539">
    <property type="term" value="F:4 iron, 4 sulfur cluster binding"/>
    <property type="evidence" value="ECO:0007669"/>
    <property type="project" value="UniProtKB-KW"/>
</dbReference>
<keyword evidence="5" id="KW-0411">Iron-sulfur</keyword>
<dbReference type="SUPFAM" id="SSF52833">
    <property type="entry name" value="Thioredoxin-like"/>
    <property type="match status" value="1"/>
</dbReference>
<dbReference type="GO" id="GO:0008137">
    <property type="term" value="F:NADH dehydrogenase (ubiquinone) activity"/>
    <property type="evidence" value="ECO:0007669"/>
    <property type="project" value="InterPro"/>
</dbReference>
<dbReference type="Proteomes" id="UP000823990">
    <property type="component" value="Unassembled WGS sequence"/>
</dbReference>
<dbReference type="PANTHER" id="PTHR43578:SF3">
    <property type="entry name" value="NADH-QUINONE OXIDOREDUCTASE SUBUNIT F"/>
    <property type="match status" value="1"/>
</dbReference>
<dbReference type="Gene3D" id="3.30.70.20">
    <property type="match status" value="1"/>
</dbReference>
<organism evidence="7 8">
    <name type="scientific">Candidatus Protoclostridium stercorigallinarum</name>
    <dbReference type="NCBI Taxonomy" id="2838741"/>
    <lineage>
        <taxon>Bacteria</taxon>
        <taxon>Bacillati</taxon>
        <taxon>Bacillota</taxon>
        <taxon>Clostridia</taxon>
        <taxon>Candidatus Protoclostridium</taxon>
    </lineage>
</organism>
<name>A0A9D1Q043_9FIRM</name>
<dbReference type="SUPFAM" id="SSF142984">
    <property type="entry name" value="Nqo1 middle domain-like"/>
    <property type="match status" value="1"/>
</dbReference>
<dbReference type="Pfam" id="PF01512">
    <property type="entry name" value="Complex1_51K"/>
    <property type="match status" value="1"/>
</dbReference>
<dbReference type="GO" id="GO:0010181">
    <property type="term" value="F:FMN binding"/>
    <property type="evidence" value="ECO:0007669"/>
    <property type="project" value="InterPro"/>
</dbReference>
<dbReference type="Pfam" id="PF10589">
    <property type="entry name" value="NADH_4Fe-4S"/>
    <property type="match status" value="1"/>
</dbReference>
<keyword evidence="4" id="KW-0408">Iron</keyword>
<feature type="domain" description="4Fe-4S ferredoxin-type" evidence="6">
    <location>
        <begin position="573"/>
        <end position="602"/>
    </location>
</feature>
<dbReference type="SUPFAM" id="SSF54862">
    <property type="entry name" value="4Fe-4S ferredoxins"/>
    <property type="match status" value="1"/>
</dbReference>
<evidence type="ECO:0000256" key="2">
    <source>
        <dbReference type="ARBA" id="ARBA00022485"/>
    </source>
</evidence>
<dbReference type="FunFam" id="1.20.1440.230:FF:000001">
    <property type="entry name" value="Mitochondrial NADH dehydrogenase flavoprotein 1"/>
    <property type="match status" value="1"/>
</dbReference>
<dbReference type="InterPro" id="IPR001949">
    <property type="entry name" value="NADH-UbQ_OxRdtase_51kDa_CS"/>
</dbReference>
<keyword evidence="2" id="KW-0004">4Fe-4S</keyword>
<evidence type="ECO:0000256" key="1">
    <source>
        <dbReference type="ARBA" id="ARBA00007523"/>
    </source>
</evidence>
<dbReference type="InterPro" id="IPR011538">
    <property type="entry name" value="Nuo51_FMN-bd"/>
</dbReference>
<keyword evidence="3" id="KW-0479">Metal-binding</keyword>
<proteinExistence type="inferred from homology"/>
<dbReference type="GO" id="GO:0046872">
    <property type="term" value="F:metal ion binding"/>
    <property type="evidence" value="ECO:0007669"/>
    <property type="project" value="UniProtKB-KW"/>
</dbReference>
<dbReference type="InterPro" id="IPR017896">
    <property type="entry name" value="4Fe4S_Fe-S-bd"/>
</dbReference>
<dbReference type="Gene3D" id="3.40.50.11540">
    <property type="entry name" value="NADH-ubiquinone oxidoreductase 51kDa subunit"/>
    <property type="match status" value="1"/>
</dbReference>
<dbReference type="Gene3D" id="1.20.1440.230">
    <property type="entry name" value="NADH-ubiquinone oxidoreductase 51kDa subunit, iron-sulphur binding domain"/>
    <property type="match status" value="1"/>
</dbReference>
<dbReference type="InterPro" id="IPR037225">
    <property type="entry name" value="Nuo51_FMN-bd_sf"/>
</dbReference>
<dbReference type="SUPFAM" id="SSF142019">
    <property type="entry name" value="Nqo1 FMN-binding domain-like"/>
    <property type="match status" value="1"/>
</dbReference>
<dbReference type="PANTHER" id="PTHR43578">
    <property type="entry name" value="NADH-QUINONE OXIDOREDUCTASE SUBUNIT F"/>
    <property type="match status" value="1"/>
</dbReference>
<feature type="domain" description="4Fe-4S ferredoxin-type" evidence="6">
    <location>
        <begin position="603"/>
        <end position="630"/>
    </location>
</feature>
<reference evidence="7" key="2">
    <citation type="submission" date="2021-04" db="EMBL/GenBank/DDBJ databases">
        <authorList>
            <person name="Gilroy R."/>
        </authorList>
    </citation>
    <scope>NUCLEOTIDE SEQUENCE</scope>
    <source>
        <strain evidence="7">12435</strain>
    </source>
</reference>